<comment type="caution">
    <text evidence="4">The sequence shown here is derived from an EMBL/GenBank/DDBJ whole genome shotgun (WGS) entry which is preliminary data.</text>
</comment>
<dbReference type="InterPro" id="IPR001223">
    <property type="entry name" value="Glyco_hydro18_cat"/>
</dbReference>
<accession>A0A162YQH9</accession>
<dbReference type="InterPro" id="IPR011583">
    <property type="entry name" value="Chitinase_II/V-like_cat"/>
</dbReference>
<evidence type="ECO:0000313" key="5">
    <source>
        <dbReference type="Proteomes" id="UP000077051"/>
    </source>
</evidence>
<protein>
    <submittedName>
        <fullName evidence="4">Glycoside hydrolase family 18 protein</fullName>
    </submittedName>
</protein>
<dbReference type="SUPFAM" id="SSF54556">
    <property type="entry name" value="Chitinase insertion domain"/>
    <property type="match status" value="1"/>
</dbReference>
<dbReference type="InterPro" id="IPR029070">
    <property type="entry name" value="Chitinase_insertion_sf"/>
</dbReference>
<organism evidence="4 5">
    <name type="scientific">Mucor lusitanicus CBS 277.49</name>
    <dbReference type="NCBI Taxonomy" id="747725"/>
    <lineage>
        <taxon>Eukaryota</taxon>
        <taxon>Fungi</taxon>
        <taxon>Fungi incertae sedis</taxon>
        <taxon>Mucoromycota</taxon>
        <taxon>Mucoromycotina</taxon>
        <taxon>Mucoromycetes</taxon>
        <taxon>Mucorales</taxon>
        <taxon>Mucorineae</taxon>
        <taxon>Mucoraceae</taxon>
        <taxon>Mucor</taxon>
    </lineage>
</organism>
<dbReference type="GO" id="GO:0004568">
    <property type="term" value="F:chitinase activity"/>
    <property type="evidence" value="ECO:0007669"/>
    <property type="project" value="TreeGrafter"/>
</dbReference>
<dbReference type="SUPFAM" id="SSF51445">
    <property type="entry name" value="(Trans)glycosidases"/>
    <property type="match status" value="1"/>
</dbReference>
<feature type="chain" id="PRO_5007841252" evidence="2">
    <location>
        <begin position="22"/>
        <end position="402"/>
    </location>
</feature>
<evidence type="ECO:0000259" key="3">
    <source>
        <dbReference type="PROSITE" id="PS51910"/>
    </source>
</evidence>
<keyword evidence="5" id="KW-1185">Reference proteome</keyword>
<dbReference type="PANTHER" id="PTHR11177:SF392">
    <property type="entry name" value="HAP41P"/>
    <property type="match status" value="1"/>
</dbReference>
<keyword evidence="4" id="KW-0378">Hydrolase</keyword>
<dbReference type="GO" id="GO:0005576">
    <property type="term" value="C:extracellular region"/>
    <property type="evidence" value="ECO:0007669"/>
    <property type="project" value="TreeGrafter"/>
</dbReference>
<dbReference type="SMART" id="SM00636">
    <property type="entry name" value="Glyco_18"/>
    <property type="match status" value="1"/>
</dbReference>
<dbReference type="GO" id="GO:0008061">
    <property type="term" value="F:chitin binding"/>
    <property type="evidence" value="ECO:0007669"/>
    <property type="project" value="InterPro"/>
</dbReference>
<reference evidence="4 5" key="1">
    <citation type="submission" date="2015-06" db="EMBL/GenBank/DDBJ databases">
        <title>Expansion of signal transduction pathways in fungi by whole-genome duplication.</title>
        <authorList>
            <consortium name="DOE Joint Genome Institute"/>
            <person name="Corrochano L.M."/>
            <person name="Kuo A."/>
            <person name="Marcet-Houben M."/>
            <person name="Polaino S."/>
            <person name="Salamov A."/>
            <person name="Villalobos J.M."/>
            <person name="Alvarez M.I."/>
            <person name="Avalos J."/>
            <person name="Benito E.P."/>
            <person name="Benoit I."/>
            <person name="Burger G."/>
            <person name="Camino L.P."/>
            <person name="Canovas D."/>
            <person name="Cerda-Olmedo E."/>
            <person name="Cheng J.-F."/>
            <person name="Dominguez A."/>
            <person name="Elias M."/>
            <person name="Eslava A.P."/>
            <person name="Glaser F."/>
            <person name="Grimwood J."/>
            <person name="Gutierrez G."/>
            <person name="Heitman J."/>
            <person name="Henrissat B."/>
            <person name="Iturriaga E.A."/>
            <person name="Lang B.F."/>
            <person name="Lavin J.L."/>
            <person name="Lee S."/>
            <person name="Li W."/>
            <person name="Lindquist E."/>
            <person name="Lopez-Garcia S."/>
            <person name="Luque E.M."/>
            <person name="Marcos A.T."/>
            <person name="Martin J."/>
            <person name="Mccluskey K."/>
            <person name="Medina H.R."/>
            <person name="Miralles-Duran A."/>
            <person name="Miyazaki A."/>
            <person name="Munoz-Torres E."/>
            <person name="Oguiza J.A."/>
            <person name="Ohm R."/>
            <person name="Olmedo M."/>
            <person name="Orejas M."/>
            <person name="Ortiz-Castellanos L."/>
            <person name="Pisabarro A.G."/>
            <person name="Rodriguez-Romero J."/>
            <person name="Ruiz-Herrera J."/>
            <person name="Ruiz-Vazquez R."/>
            <person name="Sanz C."/>
            <person name="Schackwitz W."/>
            <person name="Schmutz J."/>
            <person name="Shahriari M."/>
            <person name="Shelest E."/>
            <person name="Silva-Franco F."/>
            <person name="Soanes D."/>
            <person name="Syed K."/>
            <person name="Tagua V.G."/>
            <person name="Talbot N.J."/>
            <person name="Thon M."/>
            <person name="De Vries R.P."/>
            <person name="Wiebenga A."/>
            <person name="Yadav J.S."/>
            <person name="Braun E.L."/>
            <person name="Baker S."/>
            <person name="Garre V."/>
            <person name="Horwitz B."/>
            <person name="Torres-Martinez S."/>
            <person name="Idnurm A."/>
            <person name="Herrera-Estrella A."/>
            <person name="Gabaldon T."/>
            <person name="Grigoriev I.V."/>
        </authorList>
    </citation>
    <scope>NUCLEOTIDE SEQUENCE [LARGE SCALE GENOMIC DNA]</scope>
    <source>
        <strain evidence="4 5">CBS 277.49</strain>
    </source>
</reference>
<dbReference type="InterPro" id="IPR050314">
    <property type="entry name" value="Glycosyl_Hydrlase_18"/>
</dbReference>
<keyword evidence="2" id="KW-0732">Signal</keyword>
<sequence length="402" mass="43160">MIFKLLSTALIFTLLTSLAMADKVVVGYFPNWLGERFPVSSIDFSSYTHIHYAFAIMVSGNVPEWTDPASVDTQLNQLVESAHGANSKVLLSLGGWTGSNSFSGMASSSSSRKEFIDWNVEQITKYKTDGVDIDWEYPGRQGAGCNAVDDQNDVSNLLTLLQELRSALDSAFDTHKEISIAGYSEAFKTETGAASNDVTAAIGKVIDRVNIMSYDINGAWNNQTGPNSPLDAPNGGISFNSAIDAWISAGIPANKLTGGLPFYGRSTFASEDMTKSGSIYQGQESGDPPKGDSDDAEWQDPNCAKSPSSLSGIWKFGNLMSQGVLDTPTTAKSPWVRTWDKGSSTPWLFNPSTKVFISYDDPLSIAAKVKSASSKGLAGVMVWSVDEDSEGGDLLKAITQNN</sequence>
<dbReference type="STRING" id="747725.A0A162YQH9"/>
<evidence type="ECO:0000256" key="2">
    <source>
        <dbReference type="SAM" id="SignalP"/>
    </source>
</evidence>
<name>A0A162YQH9_MUCCL</name>
<evidence type="ECO:0000313" key="4">
    <source>
        <dbReference type="EMBL" id="OAD00027.1"/>
    </source>
</evidence>
<dbReference type="Gene3D" id="3.10.50.10">
    <property type="match status" value="1"/>
</dbReference>
<dbReference type="InterPro" id="IPR017853">
    <property type="entry name" value="GH"/>
</dbReference>
<dbReference type="GO" id="GO:0006032">
    <property type="term" value="P:chitin catabolic process"/>
    <property type="evidence" value="ECO:0007669"/>
    <property type="project" value="TreeGrafter"/>
</dbReference>
<dbReference type="PROSITE" id="PS51910">
    <property type="entry name" value="GH18_2"/>
    <property type="match status" value="1"/>
</dbReference>
<dbReference type="PANTHER" id="PTHR11177">
    <property type="entry name" value="CHITINASE"/>
    <property type="match status" value="1"/>
</dbReference>
<proteinExistence type="predicted"/>
<dbReference type="OrthoDB" id="76388at2759"/>
<dbReference type="VEuPathDB" id="FungiDB:MUCCIDRAFT_165846"/>
<dbReference type="Pfam" id="PF00704">
    <property type="entry name" value="Glyco_hydro_18"/>
    <property type="match status" value="1"/>
</dbReference>
<feature type="domain" description="GH18" evidence="3">
    <location>
        <begin position="23"/>
        <end position="402"/>
    </location>
</feature>
<dbReference type="Gene3D" id="3.20.20.80">
    <property type="entry name" value="Glycosidases"/>
    <property type="match status" value="1"/>
</dbReference>
<evidence type="ECO:0000256" key="1">
    <source>
        <dbReference type="SAM" id="MobiDB-lite"/>
    </source>
</evidence>
<feature type="signal peptide" evidence="2">
    <location>
        <begin position="1"/>
        <end position="21"/>
    </location>
</feature>
<dbReference type="EMBL" id="AMYB01000007">
    <property type="protein sequence ID" value="OAD00027.1"/>
    <property type="molecule type" value="Genomic_DNA"/>
</dbReference>
<dbReference type="AlphaFoldDB" id="A0A162YQH9"/>
<feature type="region of interest" description="Disordered" evidence="1">
    <location>
        <begin position="278"/>
        <end position="308"/>
    </location>
</feature>
<gene>
    <name evidence="4" type="ORF">MUCCIDRAFT_165846</name>
</gene>
<dbReference type="GO" id="GO:0005975">
    <property type="term" value="P:carbohydrate metabolic process"/>
    <property type="evidence" value="ECO:0007669"/>
    <property type="project" value="InterPro"/>
</dbReference>
<dbReference type="Proteomes" id="UP000077051">
    <property type="component" value="Unassembled WGS sequence"/>
</dbReference>